<evidence type="ECO:0000313" key="1">
    <source>
        <dbReference type="EMBL" id="MCV9887286.1"/>
    </source>
</evidence>
<dbReference type="Proteomes" id="UP001526147">
    <property type="component" value="Unassembled WGS sequence"/>
</dbReference>
<dbReference type="RefSeq" id="WP_251685194.1">
    <property type="nucleotide sequence ID" value="NZ_CP162630.1"/>
</dbReference>
<dbReference type="Pfam" id="PF17326">
    <property type="entry name" value="DUF5365"/>
    <property type="match status" value="1"/>
</dbReference>
<name>A0ABT3DL76_9BACI</name>
<comment type="caution">
    <text evidence="1">The sequence shown here is derived from an EMBL/GenBank/DDBJ whole genome shotgun (WGS) entry which is preliminary data.</text>
</comment>
<reference evidence="1 2" key="1">
    <citation type="submission" date="2022-10" db="EMBL/GenBank/DDBJ databases">
        <title>Draft genome assembly of moderately radiation resistant bacterium Metabacillus halosaccharovorans.</title>
        <authorList>
            <person name="Pal S."/>
            <person name="Gopinathan A."/>
        </authorList>
    </citation>
    <scope>NUCLEOTIDE SEQUENCE [LARGE SCALE GENOMIC DNA]</scope>
    <source>
        <strain evidence="1 2">VITHBRA001</strain>
    </source>
</reference>
<gene>
    <name evidence="1" type="ORF">OIH86_16725</name>
</gene>
<proteinExistence type="predicted"/>
<accession>A0ABT3DL76</accession>
<dbReference type="InterPro" id="IPR020355">
    <property type="entry name" value="Uncharacterised_YhcU"/>
</dbReference>
<keyword evidence="2" id="KW-1185">Reference proteome</keyword>
<protein>
    <submittedName>
        <fullName evidence="1">YhcU family protein</fullName>
    </submittedName>
</protein>
<dbReference type="EMBL" id="JAOYEY010000044">
    <property type="protein sequence ID" value="MCV9887286.1"/>
    <property type="molecule type" value="Genomic_DNA"/>
</dbReference>
<evidence type="ECO:0000313" key="2">
    <source>
        <dbReference type="Proteomes" id="UP001526147"/>
    </source>
</evidence>
<sequence length="141" mass="16574">MKEKGDKMKVVVASTNEQEHHISELVDQLYTEIFPKFFPDEKIVELKNLNVLQPQASDQIYNATLKDAFQIISSLQALIAVLDLLHENKHENEYKEMFERNTQNLNDYGYFFPLTFSEFKEADCQKGQFSQFIRPANQYMI</sequence>
<organism evidence="1 2">
    <name type="scientific">Metabacillus halosaccharovorans</name>
    <dbReference type="NCBI Taxonomy" id="930124"/>
    <lineage>
        <taxon>Bacteria</taxon>
        <taxon>Bacillati</taxon>
        <taxon>Bacillota</taxon>
        <taxon>Bacilli</taxon>
        <taxon>Bacillales</taxon>
        <taxon>Bacillaceae</taxon>
        <taxon>Metabacillus</taxon>
    </lineage>
</organism>